<sequence length="116" mass="12879">MSENTTYSAWAWPPPQLGIDRAAAVIAPPDPDAEPLMLLNPRVISASAETDEQYEGCPSFFDARGLVPRPLKLEVAHTRLHGRQVVAVLQLYTDRMREGVHPIPVEDYRGTGQAWT</sequence>
<dbReference type="Gene3D" id="3.90.45.10">
    <property type="entry name" value="Peptide deformylase"/>
    <property type="match status" value="1"/>
</dbReference>
<dbReference type="InterPro" id="IPR023635">
    <property type="entry name" value="Peptide_deformylase"/>
</dbReference>
<dbReference type="EMBL" id="JAXCEI010000006">
    <property type="protein sequence ID" value="MFA1540398.1"/>
    <property type="molecule type" value="Genomic_DNA"/>
</dbReference>
<evidence type="ECO:0000313" key="2">
    <source>
        <dbReference type="EMBL" id="MFA1540398.1"/>
    </source>
</evidence>
<gene>
    <name evidence="2" type="ORF">SM611_15830</name>
</gene>
<dbReference type="SUPFAM" id="SSF56420">
    <property type="entry name" value="Peptide deformylase"/>
    <property type="match status" value="1"/>
</dbReference>
<dbReference type="InterPro" id="IPR036821">
    <property type="entry name" value="Peptide_deformylase_sf"/>
</dbReference>
<protein>
    <submittedName>
        <fullName evidence="2">Peptide deformylase</fullName>
    </submittedName>
</protein>
<dbReference type="Pfam" id="PF01327">
    <property type="entry name" value="Pep_deformylase"/>
    <property type="match status" value="1"/>
</dbReference>
<reference evidence="2 3" key="1">
    <citation type="submission" date="2023-11" db="EMBL/GenBank/DDBJ databases">
        <title>Actinomadura monticuli sp. nov., isolated from volcanic ash.</title>
        <authorList>
            <person name="Lee S.D."/>
            <person name="Yang H."/>
            <person name="Kim I.S."/>
        </authorList>
    </citation>
    <scope>NUCLEOTIDE SEQUENCE [LARGE SCALE GENOMIC DNA]</scope>
    <source>
        <strain evidence="2 3">DLS-62</strain>
    </source>
</reference>
<organism evidence="2 3">
    <name type="scientific">Actinomadura monticuli</name>
    <dbReference type="NCBI Taxonomy" id="3097367"/>
    <lineage>
        <taxon>Bacteria</taxon>
        <taxon>Bacillati</taxon>
        <taxon>Actinomycetota</taxon>
        <taxon>Actinomycetes</taxon>
        <taxon>Streptosporangiales</taxon>
        <taxon>Thermomonosporaceae</taxon>
        <taxon>Actinomadura</taxon>
    </lineage>
</organism>
<dbReference type="RefSeq" id="WP_371950303.1">
    <property type="nucleotide sequence ID" value="NZ_JAXCEI010000006.1"/>
</dbReference>
<proteinExistence type="inferred from homology"/>
<evidence type="ECO:0000256" key="1">
    <source>
        <dbReference type="ARBA" id="ARBA00010759"/>
    </source>
</evidence>
<evidence type="ECO:0000313" key="3">
    <source>
        <dbReference type="Proteomes" id="UP001569963"/>
    </source>
</evidence>
<name>A0ABV4QBE7_9ACTN</name>
<keyword evidence="3" id="KW-1185">Reference proteome</keyword>
<dbReference type="Proteomes" id="UP001569963">
    <property type="component" value="Unassembled WGS sequence"/>
</dbReference>
<comment type="caution">
    <text evidence="2">The sequence shown here is derived from an EMBL/GenBank/DDBJ whole genome shotgun (WGS) entry which is preliminary data.</text>
</comment>
<accession>A0ABV4QBE7</accession>
<comment type="similarity">
    <text evidence="1">Belongs to the polypeptide deformylase family.</text>
</comment>